<reference evidence="2" key="1">
    <citation type="submission" date="2023-06" db="EMBL/GenBank/DDBJ databases">
        <title>Genome sequence of Methanosarcinaceae archaeon Ag5.</title>
        <authorList>
            <person name="Protasov E."/>
            <person name="Platt K."/>
            <person name="Poehlein A."/>
            <person name="Daniel R."/>
            <person name="Brune A."/>
        </authorList>
    </citation>
    <scope>NUCLEOTIDE SEQUENCE</scope>
    <source>
        <strain evidence="2">Ag5</strain>
    </source>
</reference>
<keyword evidence="1" id="KW-0812">Transmembrane</keyword>
<dbReference type="RefSeq" id="WP_338099681.1">
    <property type="nucleotide sequence ID" value="NZ_JAWDKD010000018.1"/>
</dbReference>
<dbReference type="Proteomes" id="UP001271789">
    <property type="component" value="Unassembled WGS sequence"/>
</dbReference>
<evidence type="ECO:0000256" key="1">
    <source>
        <dbReference type="SAM" id="Phobius"/>
    </source>
</evidence>
<sequence>MADFLTPAWFGENAGIFILFLIMLVVAYWTYNKNPFEKPVNHMIKLYGWDTFLNKSVAEIDAYLNENVDFSEKDLDYTSTELATEIYLRVNRMKRKDFDKEQGVKKSEAEIAEDNRLKWVNRFEKIKSFSKIMLIIGILVALIGYPIGQLLIIVFLPLLLLCIVLIKLKKPKQIMEEEE</sequence>
<comment type="caution">
    <text evidence="2">The sequence shown here is derived from an EMBL/GenBank/DDBJ whole genome shotgun (WGS) entry which is preliminary data.</text>
</comment>
<protein>
    <submittedName>
        <fullName evidence="2">Uncharacterized protein</fullName>
    </submittedName>
</protein>
<dbReference type="EMBL" id="JAWDKD010000018">
    <property type="protein sequence ID" value="MDV0447257.1"/>
    <property type="molecule type" value="Genomic_DNA"/>
</dbReference>
<gene>
    <name evidence="2" type="ORF">MsAg5_11360</name>
</gene>
<evidence type="ECO:0000313" key="2">
    <source>
        <dbReference type="EMBL" id="MDV0447257.1"/>
    </source>
</evidence>
<name>A0AAE4MKG2_9EURY</name>
<proteinExistence type="predicted"/>
<accession>A0AAE4MKG2</accession>
<keyword evidence="3" id="KW-1185">Reference proteome</keyword>
<keyword evidence="1" id="KW-0472">Membrane</keyword>
<keyword evidence="1" id="KW-1133">Transmembrane helix</keyword>
<evidence type="ECO:0000313" key="3">
    <source>
        <dbReference type="Proteomes" id="UP001271789"/>
    </source>
</evidence>
<organism evidence="2 3">
    <name type="scientific">Methanolapillus africanus</name>
    <dbReference type="NCBI Taxonomy" id="3028297"/>
    <lineage>
        <taxon>Archaea</taxon>
        <taxon>Methanobacteriati</taxon>
        <taxon>Methanobacteriota</taxon>
        <taxon>Stenosarchaea group</taxon>
        <taxon>Methanomicrobia</taxon>
        <taxon>Methanosarcinales</taxon>
        <taxon>Methanosarcinaceae</taxon>
        <taxon>Methanolapillus</taxon>
    </lineage>
</organism>
<feature type="transmembrane region" description="Helical" evidence="1">
    <location>
        <begin position="14"/>
        <end position="31"/>
    </location>
</feature>
<dbReference type="AlphaFoldDB" id="A0AAE4MKG2"/>
<feature type="transmembrane region" description="Helical" evidence="1">
    <location>
        <begin position="128"/>
        <end position="145"/>
    </location>
</feature>